<evidence type="ECO:0000256" key="3">
    <source>
        <dbReference type="ARBA" id="ARBA00023002"/>
    </source>
</evidence>
<dbReference type="HOGENOM" id="CLU_010194_44_0_1"/>
<accession>A0A0D2DWE9</accession>
<dbReference type="Gene3D" id="3.40.50.720">
    <property type="entry name" value="NAD(P)-binding Rossmann-like Domain"/>
    <property type="match status" value="1"/>
</dbReference>
<proteinExistence type="inferred from homology"/>
<dbReference type="SUPFAM" id="SSF51735">
    <property type="entry name" value="NAD(P)-binding Rossmann-fold domains"/>
    <property type="match status" value="1"/>
</dbReference>
<keyword evidence="5" id="KW-1185">Reference proteome</keyword>
<reference evidence="4 5" key="1">
    <citation type="submission" date="2015-01" db="EMBL/GenBank/DDBJ databases">
        <title>The Genome Sequence of Fonsecaea pedrosoi CBS 271.37.</title>
        <authorList>
            <consortium name="The Broad Institute Genomics Platform"/>
            <person name="Cuomo C."/>
            <person name="de Hoog S."/>
            <person name="Gorbushina A."/>
            <person name="Stielow B."/>
            <person name="Teixiera M."/>
            <person name="Abouelleil A."/>
            <person name="Chapman S.B."/>
            <person name="Priest M."/>
            <person name="Young S.K."/>
            <person name="Wortman J."/>
            <person name="Nusbaum C."/>
            <person name="Birren B."/>
        </authorList>
    </citation>
    <scope>NUCLEOTIDE SEQUENCE [LARGE SCALE GENOMIC DNA]</scope>
    <source>
        <strain evidence="4 5">CBS 271.37</strain>
    </source>
</reference>
<organism evidence="4 5">
    <name type="scientific">Fonsecaea pedrosoi CBS 271.37</name>
    <dbReference type="NCBI Taxonomy" id="1442368"/>
    <lineage>
        <taxon>Eukaryota</taxon>
        <taxon>Fungi</taxon>
        <taxon>Dikarya</taxon>
        <taxon>Ascomycota</taxon>
        <taxon>Pezizomycotina</taxon>
        <taxon>Eurotiomycetes</taxon>
        <taxon>Chaetothyriomycetidae</taxon>
        <taxon>Chaetothyriales</taxon>
        <taxon>Herpotrichiellaceae</taxon>
        <taxon>Fonsecaea</taxon>
    </lineage>
</organism>
<dbReference type="STRING" id="1442368.A0A0D2DWE9"/>
<dbReference type="PRINTS" id="PR00081">
    <property type="entry name" value="GDHRDH"/>
</dbReference>
<protein>
    <submittedName>
        <fullName evidence="4">Unplaced genomic scaffold supercont1.3, whole genome shotgun sequence</fullName>
    </submittedName>
</protein>
<evidence type="ECO:0000256" key="1">
    <source>
        <dbReference type="ARBA" id="ARBA00006484"/>
    </source>
</evidence>
<evidence type="ECO:0000256" key="2">
    <source>
        <dbReference type="ARBA" id="ARBA00022857"/>
    </source>
</evidence>
<dbReference type="RefSeq" id="XP_013285959.1">
    <property type="nucleotide sequence ID" value="XM_013430505.1"/>
</dbReference>
<keyword evidence="2" id="KW-0521">NADP</keyword>
<name>A0A0D2DWE9_9EURO</name>
<dbReference type="Proteomes" id="UP000053029">
    <property type="component" value="Unassembled WGS sequence"/>
</dbReference>
<dbReference type="GeneID" id="25304668"/>
<dbReference type="VEuPathDB" id="FungiDB:Z517_05178"/>
<evidence type="ECO:0000313" key="5">
    <source>
        <dbReference type="Proteomes" id="UP000053029"/>
    </source>
</evidence>
<keyword evidence="3" id="KW-0560">Oxidoreductase</keyword>
<evidence type="ECO:0000313" key="4">
    <source>
        <dbReference type="EMBL" id="KIW82151.1"/>
    </source>
</evidence>
<dbReference type="OrthoDB" id="191139at2759"/>
<dbReference type="GO" id="GO:0016491">
    <property type="term" value="F:oxidoreductase activity"/>
    <property type="evidence" value="ECO:0007669"/>
    <property type="project" value="UniProtKB-KW"/>
</dbReference>
<dbReference type="Pfam" id="PF00106">
    <property type="entry name" value="adh_short"/>
    <property type="match status" value="1"/>
</dbReference>
<dbReference type="AlphaFoldDB" id="A0A0D2DWE9"/>
<dbReference type="PANTHER" id="PTHR24320:SF283">
    <property type="entry name" value="RETINOL DEHYDROGENASE 11"/>
    <property type="match status" value="1"/>
</dbReference>
<dbReference type="EMBL" id="KN846971">
    <property type="protein sequence ID" value="KIW82151.1"/>
    <property type="molecule type" value="Genomic_DNA"/>
</dbReference>
<sequence>MTATTHPEYNKNTEALDVAKAFPEAIRGKTILITGVNRKGIGFATAQAFASQSPAHLILAGRNISKLQECVDELKQRWPDVDYRPLILDLSSQKAVRTAAKEVLSWSDIPLINVVVNNAAVAAIPERTITEDGIELNFATNHIGHFLFICLIMPKLLEAANTEPKGTTRVVNVSSAAAEWNGVRWTDVNFNERSKDLPMEERPNYTILERWGIHDGPDRSYVPIEAYFQSKAANVLFGIGLTQRLYESHGILSLSVHPGVIETELSRHSSKEEKDAISARAQKGEFKYKTLGAGAATSLVAALDPRLGASEIKDGKEGWGAYLKDCQISHDAHPRAVSSEEAEKLWKLSEDLVGEKFSW</sequence>
<comment type="similarity">
    <text evidence="1">Belongs to the short-chain dehydrogenases/reductases (SDR) family.</text>
</comment>
<dbReference type="InterPro" id="IPR002347">
    <property type="entry name" value="SDR_fam"/>
</dbReference>
<dbReference type="InterPro" id="IPR036291">
    <property type="entry name" value="NAD(P)-bd_dom_sf"/>
</dbReference>
<gene>
    <name evidence="4" type="ORF">Z517_05178</name>
</gene>
<dbReference type="PANTHER" id="PTHR24320">
    <property type="entry name" value="RETINOL DEHYDROGENASE"/>
    <property type="match status" value="1"/>
</dbReference>